<feature type="transmembrane region" description="Helical" evidence="9">
    <location>
        <begin position="49"/>
        <end position="70"/>
    </location>
</feature>
<feature type="transmembrane region" description="Helical" evidence="9">
    <location>
        <begin position="366"/>
        <end position="384"/>
    </location>
</feature>
<evidence type="ECO:0000256" key="7">
    <source>
        <dbReference type="ARBA" id="ARBA00023136"/>
    </source>
</evidence>
<evidence type="ECO:0000256" key="9">
    <source>
        <dbReference type="SAM" id="Phobius"/>
    </source>
</evidence>
<feature type="transmembrane region" description="Helical" evidence="9">
    <location>
        <begin position="306"/>
        <end position="329"/>
    </location>
</feature>
<evidence type="ECO:0000256" key="6">
    <source>
        <dbReference type="ARBA" id="ARBA00022989"/>
    </source>
</evidence>
<dbReference type="InterPro" id="IPR036259">
    <property type="entry name" value="MFS_trans_sf"/>
</dbReference>
<feature type="transmembrane region" description="Helical" evidence="9">
    <location>
        <begin position="405"/>
        <end position="428"/>
    </location>
</feature>
<dbReference type="EMBL" id="JABVEC010000012">
    <property type="protein sequence ID" value="MBC6467373.1"/>
    <property type="molecule type" value="Genomic_DNA"/>
</dbReference>
<dbReference type="InterPro" id="IPR020846">
    <property type="entry name" value="MFS_dom"/>
</dbReference>
<sequence length="487" mass="50328">MTKMQGDRIDPALRRLIGVILLGGIMGILDGTMVAVGADILAEKFDTSLSAISWVSTGYLLALTITIPITTWAVDRFGGRRLWLFGLALFLGGSLASGLAWNVGSLIVFRVIQGIGAGTIDPLVLTLLARAAGPRRAGRVMGLMAGVLSFGPVLGPVVGGIVLQTLGWRWMFLINLPIGLVAFLGALRVMRGDPPREERPATRLDIIGVALITPGFASLVLALSQAGDRAAFTVLPVLAPLAAGIVLMIGYAARALRVRRTPPLIDLRLFTRPSFAASVTVMALTGLAMYSILFVVPLYYQQAHGHGALAAGLLVAPFGVSAAIAAPLAGRLSERFGARSVVRAGAFMAAIAALAFTRIGAQTDEVWPTLAALATGLGLGLVGAPTMGSMYRTLPAPLVPQGSSVLYMLNQLGASIGIAVVALIVQTAGDADAMRGFHGVFWFVTAAILVILAGTVLLPGRPEPPPAAGTSGNGTAAAQEQLALPGN</sequence>
<comment type="subcellular location">
    <subcellularLocation>
        <location evidence="1">Cell membrane</location>
        <topology evidence="1">Multi-pass membrane protein</topology>
    </subcellularLocation>
</comment>
<organism evidence="11 12">
    <name type="scientific">Actinomadura alba</name>
    <dbReference type="NCBI Taxonomy" id="406431"/>
    <lineage>
        <taxon>Bacteria</taxon>
        <taxon>Bacillati</taxon>
        <taxon>Actinomycetota</taxon>
        <taxon>Actinomycetes</taxon>
        <taxon>Streptosporangiales</taxon>
        <taxon>Thermomonosporaceae</taxon>
        <taxon>Actinomadura</taxon>
    </lineage>
</organism>
<dbReference type="InterPro" id="IPR011701">
    <property type="entry name" value="MFS"/>
</dbReference>
<feature type="domain" description="Major facilitator superfamily (MFS) profile" evidence="10">
    <location>
        <begin position="16"/>
        <end position="463"/>
    </location>
</feature>
<evidence type="ECO:0000313" key="11">
    <source>
        <dbReference type="EMBL" id="MBC6467373.1"/>
    </source>
</evidence>
<evidence type="ECO:0000256" key="3">
    <source>
        <dbReference type="ARBA" id="ARBA00022448"/>
    </source>
</evidence>
<evidence type="ECO:0000256" key="2">
    <source>
        <dbReference type="ARBA" id="ARBA00008537"/>
    </source>
</evidence>
<reference evidence="11 12" key="1">
    <citation type="submission" date="2020-06" db="EMBL/GenBank/DDBJ databases">
        <title>Actinomadura xiongansis sp. nov., isolated from soil of Baiyangdian.</title>
        <authorList>
            <person name="Zhang X."/>
        </authorList>
    </citation>
    <scope>NUCLEOTIDE SEQUENCE [LARGE SCALE GENOMIC DNA]</scope>
    <source>
        <strain evidence="11 12">HBUM206468</strain>
    </source>
</reference>
<accession>A0ABR7LRR8</accession>
<evidence type="ECO:0000256" key="1">
    <source>
        <dbReference type="ARBA" id="ARBA00004651"/>
    </source>
</evidence>
<name>A0ABR7LRR8_9ACTN</name>
<dbReference type="PROSITE" id="PS50850">
    <property type="entry name" value="MFS"/>
    <property type="match status" value="1"/>
</dbReference>
<feature type="transmembrane region" description="Helical" evidence="9">
    <location>
        <begin position="202"/>
        <end position="224"/>
    </location>
</feature>
<gene>
    <name evidence="11" type="ORF">HKK74_18000</name>
</gene>
<comment type="similarity">
    <text evidence="2">Belongs to the major facilitator superfamily. EmrB family.</text>
</comment>
<dbReference type="RefSeq" id="WP_187244372.1">
    <property type="nucleotide sequence ID" value="NZ_BAAAOK010000005.1"/>
</dbReference>
<feature type="transmembrane region" description="Helical" evidence="9">
    <location>
        <begin position="341"/>
        <end position="360"/>
    </location>
</feature>
<evidence type="ECO:0000256" key="5">
    <source>
        <dbReference type="ARBA" id="ARBA00022692"/>
    </source>
</evidence>
<keyword evidence="12" id="KW-1185">Reference proteome</keyword>
<feature type="region of interest" description="Disordered" evidence="8">
    <location>
        <begin position="463"/>
        <end position="487"/>
    </location>
</feature>
<proteinExistence type="inferred from homology"/>
<evidence type="ECO:0000256" key="4">
    <source>
        <dbReference type="ARBA" id="ARBA00022475"/>
    </source>
</evidence>
<keyword evidence="6 9" id="KW-1133">Transmembrane helix</keyword>
<feature type="transmembrane region" description="Helical" evidence="9">
    <location>
        <begin position="140"/>
        <end position="162"/>
    </location>
</feature>
<feature type="transmembrane region" description="Helical" evidence="9">
    <location>
        <begin position="440"/>
        <end position="458"/>
    </location>
</feature>
<dbReference type="Pfam" id="PF07690">
    <property type="entry name" value="MFS_1"/>
    <property type="match status" value="1"/>
</dbReference>
<comment type="caution">
    <text evidence="11">The sequence shown here is derived from an EMBL/GenBank/DDBJ whole genome shotgun (WGS) entry which is preliminary data.</text>
</comment>
<feature type="transmembrane region" description="Helical" evidence="9">
    <location>
        <begin position="274"/>
        <end position="300"/>
    </location>
</feature>
<dbReference type="Gene3D" id="1.20.1250.20">
    <property type="entry name" value="MFS general substrate transporter like domains"/>
    <property type="match status" value="1"/>
</dbReference>
<evidence type="ECO:0000313" key="12">
    <source>
        <dbReference type="Proteomes" id="UP000805614"/>
    </source>
</evidence>
<dbReference type="PRINTS" id="PR01036">
    <property type="entry name" value="TCRTETB"/>
</dbReference>
<dbReference type="InterPro" id="IPR004638">
    <property type="entry name" value="EmrB-like"/>
</dbReference>
<feature type="transmembrane region" description="Helical" evidence="9">
    <location>
        <begin position="107"/>
        <end position="128"/>
    </location>
</feature>
<protein>
    <submittedName>
        <fullName evidence="11">DHA2 family efflux MFS transporter permease subunit</fullName>
    </submittedName>
</protein>
<evidence type="ECO:0000256" key="8">
    <source>
        <dbReference type="SAM" id="MobiDB-lite"/>
    </source>
</evidence>
<dbReference type="SUPFAM" id="SSF103473">
    <property type="entry name" value="MFS general substrate transporter"/>
    <property type="match status" value="1"/>
</dbReference>
<dbReference type="Proteomes" id="UP000805614">
    <property type="component" value="Unassembled WGS sequence"/>
</dbReference>
<feature type="transmembrane region" description="Helical" evidence="9">
    <location>
        <begin position="168"/>
        <end position="190"/>
    </location>
</feature>
<keyword evidence="5 9" id="KW-0812">Transmembrane</keyword>
<evidence type="ECO:0000259" key="10">
    <source>
        <dbReference type="PROSITE" id="PS50850"/>
    </source>
</evidence>
<keyword evidence="7 9" id="KW-0472">Membrane</keyword>
<dbReference type="NCBIfam" id="TIGR00711">
    <property type="entry name" value="efflux_EmrB"/>
    <property type="match status" value="1"/>
</dbReference>
<dbReference type="Gene3D" id="1.20.1720.10">
    <property type="entry name" value="Multidrug resistance protein D"/>
    <property type="match status" value="1"/>
</dbReference>
<feature type="transmembrane region" description="Helical" evidence="9">
    <location>
        <begin position="230"/>
        <end position="253"/>
    </location>
</feature>
<keyword evidence="4" id="KW-1003">Cell membrane</keyword>
<feature type="transmembrane region" description="Helical" evidence="9">
    <location>
        <begin position="82"/>
        <end position="101"/>
    </location>
</feature>
<dbReference type="PANTHER" id="PTHR42718">
    <property type="entry name" value="MAJOR FACILITATOR SUPERFAMILY MULTIDRUG TRANSPORTER MFSC"/>
    <property type="match status" value="1"/>
</dbReference>
<keyword evidence="3" id="KW-0813">Transport</keyword>
<dbReference type="PANTHER" id="PTHR42718:SF9">
    <property type="entry name" value="MAJOR FACILITATOR SUPERFAMILY MULTIDRUG TRANSPORTER MFSC"/>
    <property type="match status" value="1"/>
</dbReference>
<feature type="compositionally biased region" description="Low complexity" evidence="8">
    <location>
        <begin position="468"/>
        <end position="478"/>
    </location>
</feature>